<dbReference type="Proteomes" id="UP000578352">
    <property type="component" value="Unassembled WGS sequence"/>
</dbReference>
<protein>
    <submittedName>
        <fullName evidence="1">Uncharacterized protein</fullName>
    </submittedName>
</protein>
<reference evidence="1 2" key="1">
    <citation type="submission" date="2020-07" db="EMBL/GenBank/DDBJ databases">
        <title>Sequencing the genomes of 1000 actinobacteria strains.</title>
        <authorList>
            <person name="Klenk H.-P."/>
        </authorList>
    </citation>
    <scope>NUCLEOTIDE SEQUENCE [LARGE SCALE GENOMIC DNA]</scope>
    <source>
        <strain evidence="1 2">DSM 15165</strain>
    </source>
</reference>
<dbReference type="EMBL" id="JACCFL010000001">
    <property type="protein sequence ID" value="NYJ23840.1"/>
    <property type="molecule type" value="Genomic_DNA"/>
</dbReference>
<comment type="caution">
    <text evidence="1">The sequence shown here is derived from an EMBL/GenBank/DDBJ whole genome shotgun (WGS) entry which is preliminary data.</text>
</comment>
<accession>A0A853CYG3</accession>
<name>A0A853CYG3_9MICO</name>
<dbReference type="AlphaFoldDB" id="A0A853CYG3"/>
<dbReference type="RefSeq" id="WP_179605719.1">
    <property type="nucleotide sequence ID" value="NZ_BAABEH010000001.1"/>
</dbReference>
<proteinExistence type="predicted"/>
<evidence type="ECO:0000313" key="2">
    <source>
        <dbReference type="Proteomes" id="UP000578352"/>
    </source>
</evidence>
<gene>
    <name evidence="1" type="ORF">HNR13_002127</name>
</gene>
<evidence type="ECO:0000313" key="1">
    <source>
        <dbReference type="EMBL" id="NYJ23840.1"/>
    </source>
</evidence>
<sequence>MKIRDRERMLEAVKRAQFEASTNYVAAARVLAHSNVRTGMELISVLDGEATPAKLGGRRDGLRAALSVIRSKEFLEQPSSRFRNEHGGTYSLSVDDPGWDFWADDDPDGFLYGLVEPVRHATHHLVEAMIPEWNAERTPVLWSLDFGELSSETVYFARNDRGYAYMALGAAEPVAKSGWEPRLSDFTVQLDRTRRALTEAIAAVTPILDAPALAGVCWQYFTEAHGLRGDGSDPRWDAVRNASLGSSTVMS</sequence>
<organism evidence="1 2">
    <name type="scientific">Leifsonia shinshuensis</name>
    <dbReference type="NCBI Taxonomy" id="150026"/>
    <lineage>
        <taxon>Bacteria</taxon>
        <taxon>Bacillati</taxon>
        <taxon>Actinomycetota</taxon>
        <taxon>Actinomycetes</taxon>
        <taxon>Micrococcales</taxon>
        <taxon>Microbacteriaceae</taxon>
        <taxon>Leifsonia</taxon>
    </lineage>
</organism>